<comment type="caution">
    <text evidence="4">The sequence shown here is derived from an EMBL/GenBank/DDBJ whole genome shotgun (WGS) entry which is preliminary data.</text>
</comment>
<dbReference type="Pfam" id="PF01730">
    <property type="entry name" value="UreF"/>
    <property type="match status" value="1"/>
</dbReference>
<sequence length="228" mass="23574">MTRSALLLLADSRFPAGAHAHSGGLESAVAAGRVHDTATLHAFLTGRLHTAALVAASFAAAACHCENAETLAELDHEYDIRLLSPALRTASRRLGKQLLRTARTTWPVPRLNLLAATPDGGSHHPVVLGVVCAAAGIAPEDAALCAVQGAITVPADAAIRLLGLDPGEVSGVLAKLAPPADRTASKALTLARMAQLKNDFSMLPALGSPLLDLAAEDHATWEARLYAS</sequence>
<dbReference type="GO" id="GO:0016151">
    <property type="term" value="F:nickel cation binding"/>
    <property type="evidence" value="ECO:0007669"/>
    <property type="project" value="UniProtKB-UniRule"/>
</dbReference>
<dbReference type="InterPro" id="IPR002639">
    <property type="entry name" value="UreF"/>
</dbReference>
<keyword evidence="5" id="KW-1185">Reference proteome</keyword>
<protein>
    <recommendedName>
        <fullName evidence="3">Urease accessory protein UreF</fullName>
    </recommendedName>
</protein>
<comment type="function">
    <text evidence="3">Required for maturation of urease via the functional incorporation of the urease nickel metallocenter.</text>
</comment>
<dbReference type="PIRSF" id="PIRSF009467">
    <property type="entry name" value="Ureas_acces_UreF"/>
    <property type="match status" value="1"/>
</dbReference>
<dbReference type="HAMAP" id="MF_01385">
    <property type="entry name" value="UreF"/>
    <property type="match status" value="1"/>
</dbReference>
<evidence type="ECO:0000256" key="1">
    <source>
        <dbReference type="ARBA" id="ARBA00022988"/>
    </source>
</evidence>
<dbReference type="PANTHER" id="PTHR33620">
    <property type="entry name" value="UREASE ACCESSORY PROTEIN F"/>
    <property type="match status" value="1"/>
</dbReference>
<dbReference type="AlphaFoldDB" id="A0A941EI78"/>
<evidence type="ECO:0000256" key="2">
    <source>
        <dbReference type="ARBA" id="ARBA00023186"/>
    </source>
</evidence>
<keyword evidence="2 3" id="KW-0143">Chaperone</keyword>
<dbReference type="InterPro" id="IPR038277">
    <property type="entry name" value="UreF_sf"/>
</dbReference>
<dbReference type="EMBL" id="JAGSOH010000090">
    <property type="protein sequence ID" value="MBR7829569.1"/>
    <property type="molecule type" value="Genomic_DNA"/>
</dbReference>
<reference evidence="4" key="1">
    <citation type="submission" date="2021-04" db="EMBL/GenBank/DDBJ databases">
        <title>Genome based classification of Actinospica acidithermotolerans sp. nov., an actinobacterium isolated from an Indonesian hot spring.</title>
        <authorList>
            <person name="Kusuma A.B."/>
            <person name="Putra K.E."/>
            <person name="Nafisah S."/>
            <person name="Loh J."/>
            <person name="Nouioui I."/>
            <person name="Goodfellow M."/>
        </authorList>
    </citation>
    <scope>NUCLEOTIDE SEQUENCE</scope>
    <source>
        <strain evidence="4">MGRD01-02</strain>
    </source>
</reference>
<dbReference type="GO" id="GO:0005737">
    <property type="term" value="C:cytoplasm"/>
    <property type="evidence" value="ECO:0007669"/>
    <property type="project" value="UniProtKB-SubCell"/>
</dbReference>
<keyword evidence="3" id="KW-0963">Cytoplasm</keyword>
<name>A0A941EI78_9ACTN</name>
<comment type="similarity">
    <text evidence="3">Belongs to the UreF family.</text>
</comment>
<evidence type="ECO:0000313" key="4">
    <source>
        <dbReference type="EMBL" id="MBR7829569.1"/>
    </source>
</evidence>
<dbReference type="RefSeq" id="WP_212520703.1">
    <property type="nucleotide sequence ID" value="NZ_JAGSOH010000090.1"/>
</dbReference>
<keyword evidence="1 3" id="KW-0996">Nickel insertion</keyword>
<dbReference type="Proteomes" id="UP000676325">
    <property type="component" value="Unassembled WGS sequence"/>
</dbReference>
<evidence type="ECO:0000313" key="5">
    <source>
        <dbReference type="Proteomes" id="UP000676325"/>
    </source>
</evidence>
<gene>
    <name evidence="3" type="primary">ureF</name>
    <name evidence="4" type="ORF">KDK95_24905</name>
</gene>
<accession>A0A941EI78</accession>
<comment type="subunit">
    <text evidence="3">UreD, UreF and UreG form a complex that acts as a GTP-hydrolysis-dependent molecular chaperone, activating the urease apoprotein by helping to assemble the nickel containing metallocenter of UreC. The UreE protein probably delivers the nickel.</text>
</comment>
<comment type="subcellular location">
    <subcellularLocation>
        <location evidence="3">Cytoplasm</location>
    </subcellularLocation>
</comment>
<dbReference type="Gene3D" id="1.10.4190.10">
    <property type="entry name" value="Urease accessory protein UreF"/>
    <property type="match status" value="1"/>
</dbReference>
<organism evidence="4 5">
    <name type="scientific">Actinospica acidithermotolerans</name>
    <dbReference type="NCBI Taxonomy" id="2828514"/>
    <lineage>
        <taxon>Bacteria</taxon>
        <taxon>Bacillati</taxon>
        <taxon>Actinomycetota</taxon>
        <taxon>Actinomycetes</taxon>
        <taxon>Catenulisporales</taxon>
        <taxon>Actinospicaceae</taxon>
        <taxon>Actinospica</taxon>
    </lineage>
</organism>
<proteinExistence type="inferred from homology"/>
<evidence type="ECO:0000256" key="3">
    <source>
        <dbReference type="HAMAP-Rule" id="MF_01385"/>
    </source>
</evidence>
<dbReference type="PANTHER" id="PTHR33620:SF1">
    <property type="entry name" value="UREASE ACCESSORY PROTEIN F"/>
    <property type="match status" value="1"/>
</dbReference>